<evidence type="ECO:0000313" key="8">
    <source>
        <dbReference type="EMBL" id="VFJ75296.1"/>
    </source>
</evidence>
<dbReference type="Gene3D" id="3.30.390.50">
    <property type="entry name" value="CO dehydrogenase flavoprotein, C-terminal domain"/>
    <property type="match status" value="1"/>
</dbReference>
<dbReference type="InterPro" id="IPR002888">
    <property type="entry name" value="2Fe-2S-bd"/>
</dbReference>
<evidence type="ECO:0000256" key="5">
    <source>
        <dbReference type="ARBA" id="ARBA00023004"/>
    </source>
</evidence>
<dbReference type="PROSITE" id="PS00197">
    <property type="entry name" value="2FE2S_FER_1"/>
    <property type="match status" value="1"/>
</dbReference>
<feature type="domain" description="FAD-binding PCMH-type" evidence="7">
    <location>
        <begin position="247"/>
        <end position="419"/>
    </location>
</feature>
<dbReference type="Gene3D" id="1.10.150.120">
    <property type="entry name" value="[2Fe-2S]-binding domain"/>
    <property type="match status" value="1"/>
</dbReference>
<dbReference type="PANTHER" id="PTHR45444">
    <property type="entry name" value="XANTHINE DEHYDROGENASE"/>
    <property type="match status" value="1"/>
</dbReference>
<reference evidence="8" key="1">
    <citation type="submission" date="2019-02" db="EMBL/GenBank/DDBJ databases">
        <authorList>
            <person name="Gruber-Vodicka R. H."/>
            <person name="Seah K. B. B."/>
        </authorList>
    </citation>
    <scope>NUCLEOTIDE SEQUENCE</scope>
    <source>
        <strain evidence="8">BECK_BZ131</strain>
    </source>
</reference>
<dbReference type="InterPro" id="IPR005107">
    <property type="entry name" value="CO_DH_flav_C"/>
</dbReference>
<evidence type="ECO:0000256" key="3">
    <source>
        <dbReference type="ARBA" id="ARBA00022827"/>
    </source>
</evidence>
<dbReference type="InterPro" id="IPR036683">
    <property type="entry name" value="CO_DH_flav_C_dom_sf"/>
</dbReference>
<evidence type="ECO:0000256" key="2">
    <source>
        <dbReference type="ARBA" id="ARBA00022723"/>
    </source>
</evidence>
<evidence type="ECO:0000259" key="7">
    <source>
        <dbReference type="PROSITE" id="PS51387"/>
    </source>
</evidence>
<protein>
    <submittedName>
        <fullName evidence="8">Xanthine dehydrogenase small subunit</fullName>
    </submittedName>
</protein>
<keyword evidence="3" id="KW-0274">FAD</keyword>
<dbReference type="InterPro" id="IPR036010">
    <property type="entry name" value="2Fe-2S_ferredoxin-like_sf"/>
</dbReference>
<dbReference type="GO" id="GO:0071949">
    <property type="term" value="F:FAD binding"/>
    <property type="evidence" value="ECO:0007669"/>
    <property type="project" value="InterPro"/>
</dbReference>
<dbReference type="EMBL" id="CAADFE010000071">
    <property type="protein sequence ID" value="VFJ75296.1"/>
    <property type="molecule type" value="Genomic_DNA"/>
</dbReference>
<proteinExistence type="predicted"/>
<keyword evidence="2" id="KW-0479">Metal-binding</keyword>
<dbReference type="PROSITE" id="PS51387">
    <property type="entry name" value="FAD_PCMH"/>
    <property type="match status" value="1"/>
</dbReference>
<dbReference type="SUPFAM" id="SSF56176">
    <property type="entry name" value="FAD-binding/transporter-associated domain-like"/>
    <property type="match status" value="1"/>
</dbReference>
<keyword evidence="1" id="KW-0285">Flavoprotein</keyword>
<dbReference type="InterPro" id="IPR016166">
    <property type="entry name" value="FAD-bd_PCMH"/>
</dbReference>
<dbReference type="GO" id="GO:0005506">
    <property type="term" value="F:iron ion binding"/>
    <property type="evidence" value="ECO:0007669"/>
    <property type="project" value="InterPro"/>
</dbReference>
<dbReference type="InterPro" id="IPR002346">
    <property type="entry name" value="Mopterin_DH_FAD-bd"/>
</dbReference>
<dbReference type="PROSITE" id="PS51085">
    <property type="entry name" value="2FE2S_FER_2"/>
    <property type="match status" value="1"/>
</dbReference>
<evidence type="ECO:0000259" key="6">
    <source>
        <dbReference type="PROSITE" id="PS51085"/>
    </source>
</evidence>
<sequence>MKEDLPAKRSGRGSHKLLVAMTPFTNVTSGVDSYPKLLSWSADYKKTGFRVTGDQVSFTMNKTIDFILNDRHVRANAPSGGVVLDFLRRPQRLTGVKEACREGACGACLVLVGERNDDTVSYRSMNSCLLPLGEIEGKHVVTIEGLNEWNNDRLTPIQQAIVDEGATQCGYCTPGIILALTGLFLDKPDFDEEDAISAISGNICRCTGYQSIKRAIRQLCSIPPPLDTEEGKTRKEWLVEKGILPPYFLRIPEWLQKLPTSELPMKRSPRGIIVGGGTALWAQKDTEWRYAELIYLSRRKELKGIRIDQGRCHIGAATTLEEIQDSPIMQEIFPGIREYFQLIASKPIRHRITVGGNIADAAPFADMAVFFLATGASIVLRHGKIRRELALKDFFKGYRKTDRRDDELLEEIRFPVHGADVLFNFENISKRAHLDIASVNCAIQITMNNGIMERIHLSAGGVAPIPLYLARASGHLTGREPNAESVREAAAIAQSESSPISDVRGSAEYKRLLLMQLIHTHFITLFPERLTLTALQ</sequence>
<keyword evidence="4" id="KW-0560">Oxidoreductase</keyword>
<dbReference type="PANTHER" id="PTHR45444:SF3">
    <property type="entry name" value="XANTHINE DEHYDROGENASE"/>
    <property type="match status" value="1"/>
</dbReference>
<dbReference type="SUPFAM" id="SSF55447">
    <property type="entry name" value="CO dehydrogenase flavoprotein C-terminal domain-like"/>
    <property type="match status" value="1"/>
</dbReference>
<dbReference type="GO" id="GO:0016491">
    <property type="term" value="F:oxidoreductase activity"/>
    <property type="evidence" value="ECO:0007669"/>
    <property type="project" value="UniProtKB-KW"/>
</dbReference>
<name>A0A450TZ61_9GAMM</name>
<dbReference type="InterPro" id="IPR001041">
    <property type="entry name" value="2Fe-2S_ferredoxin-type"/>
</dbReference>
<keyword evidence="5" id="KW-0408">Iron</keyword>
<evidence type="ECO:0000256" key="4">
    <source>
        <dbReference type="ARBA" id="ARBA00023002"/>
    </source>
</evidence>
<dbReference type="CDD" id="cd00207">
    <property type="entry name" value="fer2"/>
    <property type="match status" value="1"/>
</dbReference>
<dbReference type="SUPFAM" id="SSF47741">
    <property type="entry name" value="CO dehydrogenase ISP C-domain like"/>
    <property type="match status" value="1"/>
</dbReference>
<dbReference type="InterPro" id="IPR036884">
    <property type="entry name" value="2Fe-2S-bd_dom_sf"/>
</dbReference>
<dbReference type="InterPro" id="IPR016169">
    <property type="entry name" value="FAD-bd_PCMH_sub2"/>
</dbReference>
<evidence type="ECO:0000256" key="1">
    <source>
        <dbReference type="ARBA" id="ARBA00022630"/>
    </source>
</evidence>
<dbReference type="Pfam" id="PF03450">
    <property type="entry name" value="CO_deh_flav_C"/>
    <property type="match status" value="1"/>
</dbReference>
<organism evidence="8">
    <name type="scientific">Candidatus Kentrum sp. FW</name>
    <dbReference type="NCBI Taxonomy" id="2126338"/>
    <lineage>
        <taxon>Bacteria</taxon>
        <taxon>Pseudomonadati</taxon>
        <taxon>Pseudomonadota</taxon>
        <taxon>Gammaproteobacteria</taxon>
        <taxon>Candidatus Kentrum</taxon>
    </lineage>
</organism>
<dbReference type="Pfam" id="PF01799">
    <property type="entry name" value="Fer2_2"/>
    <property type="match status" value="1"/>
</dbReference>
<dbReference type="InterPro" id="IPR036318">
    <property type="entry name" value="FAD-bd_PCMH-like_sf"/>
</dbReference>
<dbReference type="Pfam" id="PF00941">
    <property type="entry name" value="FAD_binding_5"/>
    <property type="match status" value="1"/>
</dbReference>
<dbReference type="Gene3D" id="3.10.20.30">
    <property type="match status" value="1"/>
</dbReference>
<dbReference type="InterPro" id="IPR016208">
    <property type="entry name" value="Ald_Oxase/xanthine_DH-like"/>
</dbReference>
<gene>
    <name evidence="8" type="ORF">BECKFW1821C_GA0114237_107115</name>
</gene>
<dbReference type="InterPro" id="IPR012675">
    <property type="entry name" value="Beta-grasp_dom_sf"/>
</dbReference>
<dbReference type="PIRSF" id="PIRSF036557">
    <property type="entry name" value="XdhA_RC"/>
    <property type="match status" value="1"/>
</dbReference>
<dbReference type="GO" id="GO:0051537">
    <property type="term" value="F:2 iron, 2 sulfur cluster binding"/>
    <property type="evidence" value="ECO:0007669"/>
    <property type="project" value="InterPro"/>
</dbReference>
<dbReference type="Pfam" id="PF00111">
    <property type="entry name" value="Fer2"/>
    <property type="match status" value="1"/>
</dbReference>
<dbReference type="AlphaFoldDB" id="A0A450TZ61"/>
<dbReference type="SUPFAM" id="SSF54292">
    <property type="entry name" value="2Fe-2S ferredoxin-like"/>
    <property type="match status" value="1"/>
</dbReference>
<accession>A0A450TZ61</accession>
<feature type="domain" description="2Fe-2S ferredoxin-type" evidence="6">
    <location>
        <begin position="62"/>
        <end position="146"/>
    </location>
</feature>
<dbReference type="Gene3D" id="3.30.465.10">
    <property type="match status" value="1"/>
</dbReference>
<dbReference type="InterPro" id="IPR012175">
    <property type="entry name" value="Xanth_DH_ssu_bac"/>
</dbReference>
<dbReference type="InterPro" id="IPR006058">
    <property type="entry name" value="2Fe2S_fd_BS"/>
</dbReference>
<dbReference type="SMART" id="SM01092">
    <property type="entry name" value="CO_deh_flav_C"/>
    <property type="match status" value="1"/>
</dbReference>